<protein>
    <submittedName>
        <fullName evidence="7">ABC-type multidrug transport system, ATPase component</fullName>
    </submittedName>
</protein>
<dbReference type="InterPro" id="IPR017871">
    <property type="entry name" value="ABC_transporter-like_CS"/>
</dbReference>
<evidence type="ECO:0000313" key="8">
    <source>
        <dbReference type="Proteomes" id="UP000199103"/>
    </source>
</evidence>
<dbReference type="GO" id="GO:0005524">
    <property type="term" value="F:ATP binding"/>
    <property type="evidence" value="ECO:0007669"/>
    <property type="project" value="UniProtKB-KW"/>
</dbReference>
<keyword evidence="2" id="KW-0813">Transport</keyword>
<dbReference type="InterPro" id="IPR003593">
    <property type="entry name" value="AAA+_ATPase"/>
</dbReference>
<dbReference type="CDD" id="cd03230">
    <property type="entry name" value="ABC_DR_subfamily_A"/>
    <property type="match status" value="1"/>
</dbReference>
<dbReference type="AlphaFoldDB" id="A0A1H1W0X0"/>
<name>A0A1H1W0X0_9ACTN</name>
<dbReference type="Gene3D" id="3.40.50.300">
    <property type="entry name" value="P-loop containing nucleotide triphosphate hydrolases"/>
    <property type="match status" value="1"/>
</dbReference>
<feature type="region of interest" description="Disordered" evidence="5">
    <location>
        <begin position="219"/>
        <end position="282"/>
    </location>
</feature>
<dbReference type="SMART" id="SM00382">
    <property type="entry name" value="AAA"/>
    <property type="match status" value="1"/>
</dbReference>
<comment type="similarity">
    <text evidence="1">Belongs to the ABC transporter superfamily.</text>
</comment>
<dbReference type="Pfam" id="PF00005">
    <property type="entry name" value="ABC_tran"/>
    <property type="match status" value="1"/>
</dbReference>
<evidence type="ECO:0000256" key="2">
    <source>
        <dbReference type="ARBA" id="ARBA00022448"/>
    </source>
</evidence>
<evidence type="ECO:0000256" key="1">
    <source>
        <dbReference type="ARBA" id="ARBA00005417"/>
    </source>
</evidence>
<evidence type="ECO:0000256" key="3">
    <source>
        <dbReference type="ARBA" id="ARBA00022741"/>
    </source>
</evidence>
<evidence type="ECO:0000256" key="5">
    <source>
        <dbReference type="SAM" id="MobiDB-lite"/>
    </source>
</evidence>
<dbReference type="GO" id="GO:0016887">
    <property type="term" value="F:ATP hydrolysis activity"/>
    <property type="evidence" value="ECO:0007669"/>
    <property type="project" value="InterPro"/>
</dbReference>
<evidence type="ECO:0000313" key="7">
    <source>
        <dbReference type="EMBL" id="SDS90341.1"/>
    </source>
</evidence>
<evidence type="ECO:0000256" key="4">
    <source>
        <dbReference type="ARBA" id="ARBA00022840"/>
    </source>
</evidence>
<keyword evidence="3" id="KW-0547">Nucleotide-binding</keyword>
<evidence type="ECO:0000259" key="6">
    <source>
        <dbReference type="PROSITE" id="PS50893"/>
    </source>
</evidence>
<dbReference type="InterPro" id="IPR027417">
    <property type="entry name" value="P-loop_NTPase"/>
</dbReference>
<organism evidence="7 8">
    <name type="scientific">Microlunatus soli</name>
    <dbReference type="NCBI Taxonomy" id="630515"/>
    <lineage>
        <taxon>Bacteria</taxon>
        <taxon>Bacillati</taxon>
        <taxon>Actinomycetota</taxon>
        <taxon>Actinomycetes</taxon>
        <taxon>Propionibacteriales</taxon>
        <taxon>Propionibacteriaceae</taxon>
        <taxon>Microlunatus</taxon>
    </lineage>
</organism>
<feature type="domain" description="ABC transporter" evidence="6">
    <location>
        <begin position="9"/>
        <end position="237"/>
    </location>
</feature>
<dbReference type="PROSITE" id="PS50893">
    <property type="entry name" value="ABC_TRANSPORTER_2"/>
    <property type="match status" value="1"/>
</dbReference>
<dbReference type="InterPro" id="IPR003439">
    <property type="entry name" value="ABC_transporter-like_ATP-bd"/>
</dbReference>
<proteinExistence type="inferred from homology"/>
<dbReference type="PANTHER" id="PTHR43335">
    <property type="entry name" value="ABC TRANSPORTER, ATP-BINDING PROTEIN"/>
    <property type="match status" value="1"/>
</dbReference>
<reference evidence="7 8" key="1">
    <citation type="submission" date="2016-10" db="EMBL/GenBank/DDBJ databases">
        <authorList>
            <person name="de Groot N.N."/>
        </authorList>
    </citation>
    <scope>NUCLEOTIDE SEQUENCE [LARGE SCALE GENOMIC DNA]</scope>
    <source>
        <strain evidence="7 8">DSM 21800</strain>
    </source>
</reference>
<gene>
    <name evidence="7" type="ORF">SAMN04489812_3428</name>
</gene>
<sequence>MAKRGEVVLKVSGLRRAFGPVTILDKFNLEVRAGEAVALTGRNGAGKSTLLRCLVGADKPDDGSITVCGTELSETAPEIRRDMATVIDDLDFFPDLSVVEHLDLLARAHGLGEPEPVVDEILHEVQLIPQSGQLPGTLSSGQRRRLALATAFVRPRKLLILDEPEQRLDTEGIKWLSGRLAEERNNGLAIVFASHEPTLVNSVATRILHLGAARAEAGAPTGQSLAEPSLQAGAADPALVEQVGAGAPQQTQTQQPKKKPKPSQGRKKQQNRPKSPSENRNR</sequence>
<feature type="compositionally biased region" description="Basic residues" evidence="5">
    <location>
        <begin position="256"/>
        <end position="271"/>
    </location>
</feature>
<accession>A0A1H1W0X0</accession>
<keyword evidence="8" id="KW-1185">Reference proteome</keyword>
<dbReference type="STRING" id="630515.SAMN04489812_3428"/>
<dbReference type="EMBL" id="LT629772">
    <property type="protein sequence ID" value="SDS90341.1"/>
    <property type="molecule type" value="Genomic_DNA"/>
</dbReference>
<dbReference type="SUPFAM" id="SSF52540">
    <property type="entry name" value="P-loop containing nucleoside triphosphate hydrolases"/>
    <property type="match status" value="1"/>
</dbReference>
<dbReference type="PROSITE" id="PS00211">
    <property type="entry name" value="ABC_TRANSPORTER_1"/>
    <property type="match status" value="1"/>
</dbReference>
<keyword evidence="4" id="KW-0067">ATP-binding</keyword>
<dbReference type="Proteomes" id="UP000199103">
    <property type="component" value="Chromosome I"/>
</dbReference>